<dbReference type="AlphaFoldDB" id="A0A1B9I0P7"/>
<dbReference type="OrthoDB" id="10470083at2759"/>
<reference evidence="2" key="2">
    <citation type="submission" date="2016-07" db="EMBL/GenBank/DDBJ databases">
        <title>Evolution of pathogenesis and genome organization in the Tremellales.</title>
        <authorList>
            <person name="Cuomo C."/>
            <person name="Litvintseva A."/>
            <person name="Heitman J."/>
            <person name="Chen Y."/>
            <person name="Sun S."/>
            <person name="Springer D."/>
            <person name="Dromer F."/>
            <person name="Young S."/>
            <person name="Zeng Q."/>
            <person name="Chapman S."/>
            <person name="Gujja S."/>
            <person name="Saif S."/>
            <person name="Birren B."/>
        </authorList>
    </citation>
    <scope>NUCLEOTIDE SEQUENCE</scope>
    <source>
        <strain evidence="2">CBS 10737</strain>
    </source>
</reference>
<evidence type="ECO:0000256" key="1">
    <source>
        <dbReference type="SAM" id="MobiDB-lite"/>
    </source>
</evidence>
<accession>A0A1B9I0P7</accession>
<proteinExistence type="predicted"/>
<evidence type="ECO:0000313" key="2">
    <source>
        <dbReference type="EMBL" id="OCF49038.1"/>
    </source>
</evidence>
<dbReference type="EMBL" id="KI894012">
    <property type="protein sequence ID" value="OCF49038.1"/>
    <property type="molecule type" value="Genomic_DNA"/>
</dbReference>
<protein>
    <submittedName>
        <fullName evidence="2">Uncharacterized protein</fullName>
    </submittedName>
</protein>
<organism evidence="2">
    <name type="scientific">Kwoniella pini CBS 10737</name>
    <dbReference type="NCBI Taxonomy" id="1296096"/>
    <lineage>
        <taxon>Eukaryota</taxon>
        <taxon>Fungi</taxon>
        <taxon>Dikarya</taxon>
        <taxon>Basidiomycota</taxon>
        <taxon>Agaricomycotina</taxon>
        <taxon>Tremellomycetes</taxon>
        <taxon>Tremellales</taxon>
        <taxon>Cryptococcaceae</taxon>
        <taxon>Kwoniella</taxon>
    </lineage>
</organism>
<name>A0A1B9I0P7_9TREE</name>
<sequence>MSAFQQALANFNNTNQQDNASSSSSSVSIRGTANGAPSGRGLVSALRGAGISREQGMELDGTNNGGRVGRGGRRGARSAGPLDQVSAIALILQ</sequence>
<feature type="region of interest" description="Disordered" evidence="1">
    <location>
        <begin position="1"/>
        <end position="79"/>
    </location>
</feature>
<feature type="compositionally biased region" description="Polar residues" evidence="1">
    <location>
        <begin position="1"/>
        <end position="20"/>
    </location>
</feature>
<gene>
    <name evidence="2" type="ORF">I206_04725</name>
</gene>
<reference evidence="2" key="1">
    <citation type="submission" date="2013-07" db="EMBL/GenBank/DDBJ databases">
        <title>The Genome Sequence of Cryptococcus pinus CBS10737.</title>
        <authorList>
            <consortium name="The Broad Institute Genome Sequencing Platform"/>
            <person name="Cuomo C."/>
            <person name="Litvintseva A."/>
            <person name="Chen Y."/>
            <person name="Heitman J."/>
            <person name="Sun S."/>
            <person name="Springer D."/>
            <person name="Dromer F."/>
            <person name="Young S.K."/>
            <person name="Zeng Q."/>
            <person name="Gargeya S."/>
            <person name="Fitzgerald M."/>
            <person name="Abouelleil A."/>
            <person name="Alvarado L."/>
            <person name="Berlin A.M."/>
            <person name="Chapman S.B."/>
            <person name="Dewar J."/>
            <person name="Goldberg J."/>
            <person name="Griggs A."/>
            <person name="Gujja S."/>
            <person name="Hansen M."/>
            <person name="Howarth C."/>
            <person name="Imamovic A."/>
            <person name="Larimer J."/>
            <person name="McCowan C."/>
            <person name="Murphy C."/>
            <person name="Pearson M."/>
            <person name="Priest M."/>
            <person name="Roberts A."/>
            <person name="Saif S."/>
            <person name="Shea T."/>
            <person name="Sykes S."/>
            <person name="Wortman J."/>
            <person name="Nusbaum C."/>
            <person name="Birren B."/>
        </authorList>
    </citation>
    <scope>NUCLEOTIDE SEQUENCE [LARGE SCALE GENOMIC DNA]</scope>
    <source>
        <strain evidence="2">CBS 10737</strain>
    </source>
</reference>